<evidence type="ECO:0000313" key="2">
    <source>
        <dbReference type="Proteomes" id="UP000235828"/>
    </source>
</evidence>
<accession>A0A2N8ZDE9</accession>
<gene>
    <name evidence="1" type="ORF">VTAP4600_A1939</name>
</gene>
<proteinExistence type="predicted"/>
<name>A0A2N8ZDE9_9VIBR</name>
<sequence>MVLGVWMAMIIAKPPTNSNALNLDVGLFMERMGPMYFKESALNAKVASEASVSSHNLLLIDLI</sequence>
<protein>
    <submittedName>
        <fullName evidence="1">Uncharacterized protein</fullName>
    </submittedName>
</protein>
<reference evidence="1 2" key="1">
    <citation type="submission" date="2017-10" db="EMBL/GenBank/DDBJ databases">
        <authorList>
            <person name="Banno H."/>
            <person name="Chua N.-H."/>
        </authorList>
    </citation>
    <scope>NUCLEOTIDE SEQUENCE [LARGE SCALE GENOMIC DNA]</scope>
    <source>
        <strain evidence="1">Vibrio tapetis CECT4600</strain>
    </source>
</reference>
<keyword evidence="2" id="KW-1185">Reference proteome</keyword>
<dbReference type="KEGG" id="vta:A1939"/>
<organism evidence="1 2">
    <name type="scientific">Vibrio tapetis subsp. tapetis</name>
    <dbReference type="NCBI Taxonomy" id="1671868"/>
    <lineage>
        <taxon>Bacteria</taxon>
        <taxon>Pseudomonadati</taxon>
        <taxon>Pseudomonadota</taxon>
        <taxon>Gammaproteobacteria</taxon>
        <taxon>Vibrionales</taxon>
        <taxon>Vibrionaceae</taxon>
        <taxon>Vibrio</taxon>
    </lineage>
</organism>
<dbReference type="EMBL" id="LT960611">
    <property type="protein sequence ID" value="SON49918.1"/>
    <property type="molecule type" value="Genomic_DNA"/>
</dbReference>
<evidence type="ECO:0000313" key="1">
    <source>
        <dbReference type="EMBL" id="SON49918.1"/>
    </source>
</evidence>
<dbReference type="AlphaFoldDB" id="A0A2N8ZDE9"/>
<dbReference type="Proteomes" id="UP000235828">
    <property type="component" value="Chromosome A"/>
</dbReference>